<proteinExistence type="predicted"/>
<evidence type="ECO:0000256" key="1">
    <source>
        <dbReference type="SAM" id="MobiDB-lite"/>
    </source>
</evidence>
<feature type="compositionally biased region" description="Polar residues" evidence="1">
    <location>
        <begin position="27"/>
        <end position="44"/>
    </location>
</feature>
<name>A0A914PMA9_9BILA</name>
<dbReference type="AlphaFoldDB" id="A0A914PMA9"/>
<evidence type="ECO:0000313" key="3">
    <source>
        <dbReference type="WBParaSite" id="PDA_v2.g1962.t1"/>
    </source>
</evidence>
<evidence type="ECO:0000313" key="2">
    <source>
        <dbReference type="Proteomes" id="UP000887578"/>
    </source>
</evidence>
<reference evidence="3" key="1">
    <citation type="submission" date="2022-11" db="UniProtKB">
        <authorList>
            <consortium name="WormBaseParasite"/>
        </authorList>
    </citation>
    <scope>IDENTIFICATION</scope>
</reference>
<protein>
    <submittedName>
        <fullName evidence="3">Uncharacterized protein</fullName>
    </submittedName>
</protein>
<keyword evidence="2" id="KW-1185">Reference proteome</keyword>
<dbReference type="Proteomes" id="UP000887578">
    <property type="component" value="Unplaced"/>
</dbReference>
<sequence length="209" mass="24455">MGSRQNPFELLIQQNDKEPPPEVSEFKASQSLLNPNEASNNVQQGIHLAQQQAQKLQSAVRMKKRTSKPSCEDEPEKKRHRKVCCPFCKTLLSEKGSVQRHYRFCKRFRQIFTTHKISNYTYEFLKECISTNKWPTTEEAVKDCYDLLKENGLPIDEEKHSFYAWKLNNYKHVREALLKVAAAANEYAKRRAPLANPFVNMYLSNFTFF</sequence>
<accession>A0A914PMA9</accession>
<organism evidence="2 3">
    <name type="scientific">Panagrolaimus davidi</name>
    <dbReference type="NCBI Taxonomy" id="227884"/>
    <lineage>
        <taxon>Eukaryota</taxon>
        <taxon>Metazoa</taxon>
        <taxon>Ecdysozoa</taxon>
        <taxon>Nematoda</taxon>
        <taxon>Chromadorea</taxon>
        <taxon>Rhabditida</taxon>
        <taxon>Tylenchina</taxon>
        <taxon>Panagrolaimomorpha</taxon>
        <taxon>Panagrolaimoidea</taxon>
        <taxon>Panagrolaimidae</taxon>
        <taxon>Panagrolaimus</taxon>
    </lineage>
</organism>
<feature type="region of interest" description="Disordered" evidence="1">
    <location>
        <begin position="1"/>
        <end position="74"/>
    </location>
</feature>
<dbReference type="WBParaSite" id="PDA_v2.g1962.t1">
    <property type="protein sequence ID" value="PDA_v2.g1962.t1"/>
    <property type="gene ID" value="PDA_v2.g1962"/>
</dbReference>